<dbReference type="AlphaFoldDB" id="A0A2M8LA32"/>
<proteinExistence type="predicted"/>
<dbReference type="NCBIfam" id="NF047752">
    <property type="entry name" value="MntA_antitoxin"/>
    <property type="match status" value="1"/>
</dbReference>
<name>A0A2M8LA32_9BACT</name>
<dbReference type="PANTHER" id="PTHR43852">
    <property type="entry name" value="NUCLEOTIDYLTRANSFERASE"/>
    <property type="match status" value="1"/>
</dbReference>
<dbReference type="Proteomes" id="UP000230959">
    <property type="component" value="Unassembled WGS sequence"/>
</dbReference>
<dbReference type="Gene3D" id="3.30.460.10">
    <property type="entry name" value="Beta Polymerase, domain 2"/>
    <property type="match status" value="1"/>
</dbReference>
<dbReference type="InterPro" id="IPR052930">
    <property type="entry name" value="TA_antitoxin_MntA"/>
</dbReference>
<dbReference type="SUPFAM" id="SSF81301">
    <property type="entry name" value="Nucleotidyltransferase"/>
    <property type="match status" value="1"/>
</dbReference>
<protein>
    <recommendedName>
        <fullName evidence="1">Polymerase beta nucleotidyltransferase domain-containing protein</fullName>
    </recommendedName>
</protein>
<sequence>MGELNEIKEKVTPIFKDYPEIKLVYFFGSRARGESGPLSDYDFAIYAGEKETSKIFDLKFSLQDKISRAFATDKVDIVMLDITKGPEIKYNIIKEGKLIYEIEPYRVIVEPKILNEYFDFRAFLLKYGLTQA</sequence>
<evidence type="ECO:0000313" key="2">
    <source>
        <dbReference type="EMBL" id="PJE73486.1"/>
    </source>
</evidence>
<dbReference type="EMBL" id="PFER01000035">
    <property type="protein sequence ID" value="PJE73486.1"/>
    <property type="molecule type" value="Genomic_DNA"/>
</dbReference>
<evidence type="ECO:0000313" key="3">
    <source>
        <dbReference type="Proteomes" id="UP000230959"/>
    </source>
</evidence>
<reference evidence="3" key="1">
    <citation type="submission" date="2017-09" db="EMBL/GenBank/DDBJ databases">
        <title>Depth-based differentiation of microbial function through sediment-hosted aquifers and enrichment of novel symbionts in the deep terrestrial subsurface.</title>
        <authorList>
            <person name="Probst A.J."/>
            <person name="Ladd B."/>
            <person name="Jarett J.K."/>
            <person name="Geller-Mcgrath D.E."/>
            <person name="Sieber C.M.K."/>
            <person name="Emerson J.B."/>
            <person name="Anantharaman K."/>
            <person name="Thomas B.C."/>
            <person name="Malmstrom R."/>
            <person name="Stieglmeier M."/>
            <person name="Klingl A."/>
            <person name="Woyke T."/>
            <person name="Ryan C.M."/>
            <person name="Banfield J.F."/>
        </authorList>
    </citation>
    <scope>NUCLEOTIDE SEQUENCE [LARGE SCALE GENOMIC DNA]</scope>
</reference>
<gene>
    <name evidence="2" type="ORF">COV02_02370</name>
</gene>
<feature type="domain" description="Polymerase beta nucleotidyltransferase" evidence="1">
    <location>
        <begin position="9"/>
        <end position="102"/>
    </location>
</feature>
<comment type="caution">
    <text evidence="2">The sequence shown here is derived from an EMBL/GenBank/DDBJ whole genome shotgun (WGS) entry which is preliminary data.</text>
</comment>
<dbReference type="InterPro" id="IPR043519">
    <property type="entry name" value="NT_sf"/>
</dbReference>
<accession>A0A2M8LA32</accession>
<dbReference type="CDD" id="cd05403">
    <property type="entry name" value="NT_KNTase_like"/>
    <property type="match status" value="1"/>
</dbReference>
<dbReference type="Pfam" id="PF18765">
    <property type="entry name" value="Polbeta"/>
    <property type="match status" value="1"/>
</dbReference>
<evidence type="ECO:0000259" key="1">
    <source>
        <dbReference type="Pfam" id="PF18765"/>
    </source>
</evidence>
<organism evidence="2 3">
    <name type="scientific">Candidatus Terrybacteria bacterium CG10_big_fil_rev_8_21_14_0_10_41_10</name>
    <dbReference type="NCBI Taxonomy" id="1975026"/>
    <lineage>
        <taxon>Bacteria</taxon>
        <taxon>Candidatus Terryibacteriota</taxon>
    </lineage>
</organism>
<dbReference type="PANTHER" id="PTHR43852:SF3">
    <property type="entry name" value="NUCLEOTIDYLTRANSFERASE"/>
    <property type="match status" value="1"/>
</dbReference>
<dbReference type="InterPro" id="IPR041633">
    <property type="entry name" value="Polbeta"/>
</dbReference>